<comment type="caution">
    <text evidence="1">The sequence shown here is derived from an EMBL/GenBank/DDBJ whole genome shotgun (WGS) entry which is preliminary data.</text>
</comment>
<proteinExistence type="predicted"/>
<evidence type="ECO:0000313" key="1">
    <source>
        <dbReference type="EMBL" id="PKB98444.1"/>
    </source>
</evidence>
<gene>
    <name evidence="1" type="ORF">RhiirA5_506177</name>
</gene>
<dbReference type="EMBL" id="LLXJ01002628">
    <property type="protein sequence ID" value="PKB98444.1"/>
    <property type="molecule type" value="Genomic_DNA"/>
</dbReference>
<dbReference type="Proteomes" id="UP000232722">
    <property type="component" value="Unassembled WGS sequence"/>
</dbReference>
<evidence type="ECO:0000313" key="2">
    <source>
        <dbReference type="Proteomes" id="UP000232722"/>
    </source>
</evidence>
<sequence length="93" mass="10918">MSVSEANPSELEVLRQRNTELEEKMVELNMWRRLALLNDKKITELKDQSANLVFENLDLKNKIARLEQEHLIDLGYLIQLRVEYIGFGFALDI</sequence>
<organism evidence="1 2">
    <name type="scientific">Rhizophagus irregularis</name>
    <dbReference type="NCBI Taxonomy" id="588596"/>
    <lineage>
        <taxon>Eukaryota</taxon>
        <taxon>Fungi</taxon>
        <taxon>Fungi incertae sedis</taxon>
        <taxon>Mucoromycota</taxon>
        <taxon>Glomeromycotina</taxon>
        <taxon>Glomeromycetes</taxon>
        <taxon>Glomerales</taxon>
        <taxon>Glomeraceae</taxon>
        <taxon>Rhizophagus</taxon>
    </lineage>
</organism>
<dbReference type="AlphaFoldDB" id="A0A2N0NV40"/>
<name>A0A2N0NV40_9GLOM</name>
<reference evidence="1 2" key="1">
    <citation type="submission" date="2016-04" db="EMBL/GenBank/DDBJ databases">
        <title>Genome analyses suggest a sexual origin of heterokaryosis in a supposedly ancient asexual fungus.</title>
        <authorList>
            <person name="Ropars J."/>
            <person name="Sedzielewska K."/>
            <person name="Noel J."/>
            <person name="Charron P."/>
            <person name="Farinelli L."/>
            <person name="Marton T."/>
            <person name="Kruger M."/>
            <person name="Pelin A."/>
            <person name="Brachmann A."/>
            <person name="Corradi N."/>
        </authorList>
    </citation>
    <scope>NUCLEOTIDE SEQUENCE [LARGE SCALE GENOMIC DNA]</scope>
    <source>
        <strain evidence="1 2">A5</strain>
    </source>
</reference>
<reference evidence="1 2" key="2">
    <citation type="submission" date="2017-09" db="EMBL/GenBank/DDBJ databases">
        <title>Extensive intraspecific genome diversity in a model arbuscular mycorrhizal fungus.</title>
        <authorList>
            <person name="Chen E.C."/>
            <person name="Morin E."/>
            <person name="Beaudet D."/>
            <person name="Noel J."/>
            <person name="Ndikumana S."/>
            <person name="Charron P."/>
            <person name="St-Onge C."/>
            <person name="Giorgi J."/>
            <person name="Grigoriev I.V."/>
            <person name="Roux C."/>
            <person name="Martin F.M."/>
            <person name="Corradi N."/>
        </authorList>
    </citation>
    <scope>NUCLEOTIDE SEQUENCE [LARGE SCALE GENOMIC DNA]</scope>
    <source>
        <strain evidence="1 2">A5</strain>
    </source>
</reference>
<protein>
    <submittedName>
        <fullName evidence="1">Uncharacterized protein</fullName>
    </submittedName>
</protein>
<accession>A0A2N0NV40</accession>